<evidence type="ECO:0000256" key="8">
    <source>
        <dbReference type="ARBA" id="ARBA00039168"/>
    </source>
</evidence>
<gene>
    <name evidence="11" type="ORF">C8N42_101361</name>
</gene>
<evidence type="ECO:0000256" key="9">
    <source>
        <dbReference type="RuleBase" id="RU003942"/>
    </source>
</evidence>
<dbReference type="SUPFAM" id="SSF103481">
    <property type="entry name" value="Multidrug resistance efflux transporter EmrE"/>
    <property type="match status" value="1"/>
</dbReference>
<dbReference type="InterPro" id="IPR037185">
    <property type="entry name" value="EmrE-like"/>
</dbReference>
<protein>
    <recommendedName>
        <fullName evidence="8">Guanidinium exporter</fullName>
    </recommendedName>
</protein>
<keyword evidence="5 10" id="KW-1133">Transmembrane helix</keyword>
<dbReference type="PANTHER" id="PTHR30561:SF0">
    <property type="entry name" value="GUANIDINIUM EXPORTER"/>
    <property type="match status" value="1"/>
</dbReference>
<keyword evidence="3" id="KW-1003">Cell membrane</keyword>
<accession>A0A2T5HW46</accession>
<dbReference type="Proteomes" id="UP000244077">
    <property type="component" value="Unassembled WGS sequence"/>
</dbReference>
<keyword evidence="12" id="KW-1185">Reference proteome</keyword>
<reference evidence="11 12" key="1">
    <citation type="submission" date="2018-04" db="EMBL/GenBank/DDBJ databases">
        <title>Genomic Encyclopedia of Archaeal and Bacterial Type Strains, Phase II (KMG-II): from individual species to whole genera.</title>
        <authorList>
            <person name="Goeker M."/>
        </authorList>
    </citation>
    <scope>NUCLEOTIDE SEQUENCE [LARGE SCALE GENOMIC DNA]</scope>
    <source>
        <strain evidence="11 12">DSM 100434</strain>
    </source>
</reference>
<dbReference type="GO" id="GO:1990961">
    <property type="term" value="P:xenobiotic detoxification by transmembrane export across the plasma membrane"/>
    <property type="evidence" value="ECO:0007669"/>
    <property type="project" value="UniProtKB-ARBA"/>
</dbReference>
<name>A0A2T5HW46_9RHOB</name>
<dbReference type="GO" id="GO:0022857">
    <property type="term" value="F:transmembrane transporter activity"/>
    <property type="evidence" value="ECO:0007669"/>
    <property type="project" value="InterPro"/>
</dbReference>
<keyword evidence="6 10" id="KW-0472">Membrane</keyword>
<organism evidence="11 12">
    <name type="scientific">Celeribacter persicus</name>
    <dbReference type="NCBI Taxonomy" id="1651082"/>
    <lineage>
        <taxon>Bacteria</taxon>
        <taxon>Pseudomonadati</taxon>
        <taxon>Pseudomonadota</taxon>
        <taxon>Alphaproteobacteria</taxon>
        <taxon>Rhodobacterales</taxon>
        <taxon>Roseobacteraceae</taxon>
        <taxon>Celeribacter</taxon>
    </lineage>
</organism>
<dbReference type="OrthoDB" id="9808638at2"/>
<comment type="caution">
    <text evidence="11">The sequence shown here is derived from an EMBL/GenBank/DDBJ whole genome shotgun (WGS) entry which is preliminary data.</text>
</comment>
<keyword evidence="4 9" id="KW-0812">Transmembrane</keyword>
<evidence type="ECO:0000313" key="12">
    <source>
        <dbReference type="Proteomes" id="UP000244077"/>
    </source>
</evidence>
<feature type="transmembrane region" description="Helical" evidence="10">
    <location>
        <begin position="83"/>
        <end position="102"/>
    </location>
</feature>
<proteinExistence type="inferred from homology"/>
<evidence type="ECO:0000313" key="11">
    <source>
        <dbReference type="EMBL" id="PTQ75820.1"/>
    </source>
</evidence>
<evidence type="ECO:0000256" key="3">
    <source>
        <dbReference type="ARBA" id="ARBA00022475"/>
    </source>
</evidence>
<dbReference type="FunFam" id="1.10.3730.20:FF:000001">
    <property type="entry name" value="Quaternary ammonium compound resistance transporter SugE"/>
    <property type="match status" value="1"/>
</dbReference>
<dbReference type="GO" id="GO:0005886">
    <property type="term" value="C:plasma membrane"/>
    <property type="evidence" value="ECO:0007669"/>
    <property type="project" value="UniProtKB-SubCell"/>
</dbReference>
<evidence type="ECO:0000256" key="10">
    <source>
        <dbReference type="SAM" id="Phobius"/>
    </source>
</evidence>
<dbReference type="PANTHER" id="PTHR30561">
    <property type="entry name" value="SMR FAMILY PROTON-DEPENDENT DRUG EFFLUX TRANSPORTER SUGE"/>
    <property type="match status" value="1"/>
</dbReference>
<dbReference type="InterPro" id="IPR045324">
    <property type="entry name" value="Small_multidrug_res"/>
</dbReference>
<dbReference type="RefSeq" id="WP_107814817.1">
    <property type="nucleotide sequence ID" value="NZ_QAOH01000001.1"/>
</dbReference>
<feature type="transmembrane region" description="Helical" evidence="10">
    <location>
        <begin position="59"/>
        <end position="77"/>
    </location>
</feature>
<dbReference type="EMBL" id="QAOH01000001">
    <property type="protein sequence ID" value="PTQ75820.1"/>
    <property type="molecule type" value="Genomic_DNA"/>
</dbReference>
<evidence type="ECO:0000256" key="5">
    <source>
        <dbReference type="ARBA" id="ARBA00022989"/>
    </source>
</evidence>
<dbReference type="Pfam" id="PF00893">
    <property type="entry name" value="Multi_Drug_Res"/>
    <property type="match status" value="1"/>
</dbReference>
<keyword evidence="2" id="KW-0813">Transport</keyword>
<sequence length="104" mass="10920">MAWFLVIVAGLLEAIWATTMKYSNGFTLFWPSVATVLTMLVSFVMLSVAMKTLPLGPSYMVWVGIGALGAFIAGIVLHGEALSLTRVAAAALIVAGMGLMKLSA</sequence>
<evidence type="ECO:0000256" key="2">
    <source>
        <dbReference type="ARBA" id="ARBA00022448"/>
    </source>
</evidence>
<dbReference type="AlphaFoldDB" id="A0A2T5HW46"/>
<comment type="similarity">
    <text evidence="7">Belongs to the drug/metabolite transporter (DMT) superfamily. Small multidrug resistance (SMR) (TC 2.A.7.1) family. Gdx/SugE subfamily.</text>
</comment>
<evidence type="ECO:0000256" key="7">
    <source>
        <dbReference type="ARBA" id="ARBA00038151"/>
    </source>
</evidence>
<evidence type="ECO:0000256" key="1">
    <source>
        <dbReference type="ARBA" id="ARBA00004651"/>
    </source>
</evidence>
<dbReference type="Gene3D" id="1.10.3730.20">
    <property type="match status" value="1"/>
</dbReference>
<feature type="transmembrane region" description="Helical" evidence="10">
    <location>
        <begin position="27"/>
        <end position="47"/>
    </location>
</feature>
<dbReference type="InterPro" id="IPR000390">
    <property type="entry name" value="Small_drug/metabolite_transptr"/>
</dbReference>
<comment type="subcellular location">
    <subcellularLocation>
        <location evidence="1 9">Cell membrane</location>
        <topology evidence="1 9">Multi-pass membrane protein</topology>
    </subcellularLocation>
</comment>
<evidence type="ECO:0000256" key="4">
    <source>
        <dbReference type="ARBA" id="ARBA00022692"/>
    </source>
</evidence>
<evidence type="ECO:0000256" key="6">
    <source>
        <dbReference type="ARBA" id="ARBA00023136"/>
    </source>
</evidence>